<gene>
    <name evidence="2" type="ORF">CLODIP_2_CD04319</name>
</gene>
<evidence type="ECO:0000313" key="3">
    <source>
        <dbReference type="Proteomes" id="UP000494165"/>
    </source>
</evidence>
<dbReference type="AlphaFoldDB" id="A0A8S1C564"/>
<comment type="similarity">
    <text evidence="1">Belongs to the SAPAP family.</text>
</comment>
<dbReference type="PANTHER" id="PTHR12353">
    <property type="entry name" value="DISKS LARGE-ASSOCIATED PROTEIN DAP SAP90/PSD-95-ASSOCIATED PROTEIN"/>
    <property type="match status" value="1"/>
</dbReference>
<reference evidence="2 3" key="1">
    <citation type="submission" date="2020-04" db="EMBL/GenBank/DDBJ databases">
        <authorList>
            <person name="Alioto T."/>
            <person name="Alioto T."/>
            <person name="Gomez Garrido J."/>
        </authorList>
    </citation>
    <scope>NUCLEOTIDE SEQUENCE [LARGE SCALE GENOMIC DNA]</scope>
</reference>
<protein>
    <submittedName>
        <fullName evidence="2">Uncharacterized protein</fullName>
    </submittedName>
</protein>
<dbReference type="OrthoDB" id="10036956at2759"/>
<evidence type="ECO:0000313" key="2">
    <source>
        <dbReference type="EMBL" id="CAB3367221.1"/>
    </source>
</evidence>
<comment type="caution">
    <text evidence="2">The sequence shown here is derived from an EMBL/GenBank/DDBJ whole genome shotgun (WGS) entry which is preliminary data.</text>
</comment>
<dbReference type="InterPro" id="IPR005026">
    <property type="entry name" value="SAPAP"/>
</dbReference>
<proteinExistence type="inferred from homology"/>
<name>A0A8S1C564_9INSE</name>
<dbReference type="PANTHER" id="PTHR12353:SF1">
    <property type="entry name" value="DISKS LARGE-ASSOCIATED PROTEIN 5"/>
    <property type="match status" value="1"/>
</dbReference>
<dbReference type="Pfam" id="PF03359">
    <property type="entry name" value="GKAP"/>
    <property type="match status" value="1"/>
</dbReference>
<organism evidence="2 3">
    <name type="scientific">Cloeon dipterum</name>
    <dbReference type="NCBI Taxonomy" id="197152"/>
    <lineage>
        <taxon>Eukaryota</taxon>
        <taxon>Metazoa</taxon>
        <taxon>Ecdysozoa</taxon>
        <taxon>Arthropoda</taxon>
        <taxon>Hexapoda</taxon>
        <taxon>Insecta</taxon>
        <taxon>Pterygota</taxon>
        <taxon>Palaeoptera</taxon>
        <taxon>Ephemeroptera</taxon>
        <taxon>Pisciforma</taxon>
        <taxon>Baetidae</taxon>
        <taxon>Cloeon</taxon>
    </lineage>
</organism>
<keyword evidence="3" id="KW-1185">Reference proteome</keyword>
<dbReference type="GO" id="GO:0023052">
    <property type="term" value="P:signaling"/>
    <property type="evidence" value="ECO:0007669"/>
    <property type="project" value="InterPro"/>
</dbReference>
<sequence>MAFFKNVLCCSGDTEVFADLDVLHQHGEHYTRYLEYLQGGDENDITGDLLKEASQEVSMHFEQLSGKYLTILETHDKKLPEDVKGKIRTACGMSKLLVKEKLTQFDQFVEDYESQIANNESAGNKKVVHLDDLKSFFEIISVQVADLDEMFDSIKRLREHGWKEVPELTVSDEETGLERKGSKMKLLIEPPAPTKNAQADLERREHQRAELRKIMRSQAAEMGKSDDDITVSIYEGKKID</sequence>
<evidence type="ECO:0000256" key="1">
    <source>
        <dbReference type="ARBA" id="ARBA00008839"/>
    </source>
</evidence>
<dbReference type="EMBL" id="CADEPI010000029">
    <property type="protein sequence ID" value="CAB3367221.1"/>
    <property type="molecule type" value="Genomic_DNA"/>
</dbReference>
<dbReference type="Proteomes" id="UP000494165">
    <property type="component" value="Unassembled WGS sequence"/>
</dbReference>
<accession>A0A8S1C564</accession>